<accession>A0A7X5R2G2</accession>
<evidence type="ECO:0000313" key="3">
    <source>
        <dbReference type="Proteomes" id="UP000541033"/>
    </source>
</evidence>
<keyword evidence="1" id="KW-1133">Transmembrane helix</keyword>
<evidence type="ECO:0000313" key="2">
    <source>
        <dbReference type="EMBL" id="NIH54364.1"/>
    </source>
</evidence>
<gene>
    <name evidence="2" type="ORF">FHX76_002260</name>
</gene>
<feature type="transmembrane region" description="Helical" evidence="1">
    <location>
        <begin position="61"/>
        <end position="82"/>
    </location>
</feature>
<keyword evidence="1" id="KW-0472">Membrane</keyword>
<keyword evidence="3" id="KW-1185">Reference proteome</keyword>
<dbReference type="AlphaFoldDB" id="A0A7X5R2G2"/>
<feature type="transmembrane region" description="Helical" evidence="1">
    <location>
        <begin position="374"/>
        <end position="393"/>
    </location>
</feature>
<organism evidence="2 3">
    <name type="scientific">Lysinibacter cavernae</name>
    <dbReference type="NCBI Taxonomy" id="1640652"/>
    <lineage>
        <taxon>Bacteria</taxon>
        <taxon>Bacillati</taxon>
        <taxon>Actinomycetota</taxon>
        <taxon>Actinomycetes</taxon>
        <taxon>Micrococcales</taxon>
        <taxon>Microbacteriaceae</taxon>
        <taxon>Lysinibacter</taxon>
    </lineage>
</organism>
<proteinExistence type="predicted"/>
<dbReference type="Proteomes" id="UP000541033">
    <property type="component" value="Unassembled WGS sequence"/>
</dbReference>
<dbReference type="EMBL" id="JAAMOX010000002">
    <property type="protein sequence ID" value="NIH54364.1"/>
    <property type="molecule type" value="Genomic_DNA"/>
</dbReference>
<comment type="caution">
    <text evidence="2">The sequence shown here is derived from an EMBL/GenBank/DDBJ whole genome shotgun (WGS) entry which is preliminary data.</text>
</comment>
<evidence type="ECO:0000256" key="1">
    <source>
        <dbReference type="SAM" id="Phobius"/>
    </source>
</evidence>
<feature type="transmembrane region" description="Helical" evidence="1">
    <location>
        <begin position="88"/>
        <end position="109"/>
    </location>
</feature>
<reference evidence="2 3" key="1">
    <citation type="submission" date="2020-02" db="EMBL/GenBank/DDBJ databases">
        <title>Sequencing the genomes of 1000 actinobacteria strains.</title>
        <authorList>
            <person name="Klenk H.-P."/>
        </authorList>
    </citation>
    <scope>NUCLEOTIDE SEQUENCE [LARGE SCALE GENOMIC DNA]</scope>
    <source>
        <strain evidence="2 3">DSM 27960</strain>
    </source>
</reference>
<name>A0A7X5R2G2_9MICO</name>
<dbReference type="RefSeq" id="WP_167150749.1">
    <property type="nucleotide sequence ID" value="NZ_JAAMOX010000002.1"/>
</dbReference>
<keyword evidence="1" id="KW-0812">Transmembrane</keyword>
<sequence length="399" mass="43517">MSITIDSRGDFIVTPPPQTSPRLNTSALTHEWVAAEITDAQAMLAPDHGIHLRTRLAPPQLWAIGLILCPLTALAVAALVWGKTPIAVAIPVLAAFAAYLFAALTVWPYRPQRKRWVMLATFAAENDAAMTLTAGGKPSAGSLSNRTFHGPLRLAGFESTFGRPVEAFTASGWTIVTIPVTSAIPHFAVSAKYNETTLHLRRALPRFQVAESVPFDRSAEADETRFSRLVEFERSHTLTVERGGEPTPELPMSAETILSPTVSTSATRALDVVSGGLLELLADHAPDFDVECVDGVVIFNAPVRINLAEAPFWRLVGRFVSAVEAIERQPIHQNDDHQRGIEPDHRSPLMRERFSGTVTARATTPALHVRERWWIVRSVPLLGSAAVLSLIYAKISTLP</sequence>
<protein>
    <submittedName>
        <fullName evidence="2">Uncharacterized protein</fullName>
    </submittedName>
</protein>